<sequence>MDDAIRLNAESFRDYYAWGYRTWHRLCLKAVAYREFPADLLDLEHACPRVPYLHSRLKLKPGYNFHVTGTSTWQADNGDGCCVLPPLKQTYSIPITARLPIAIAVEPSSFTRAVPDIV</sequence>
<dbReference type="Proteomes" id="UP001628179">
    <property type="component" value="Unassembled WGS sequence"/>
</dbReference>
<organism evidence="1 2">
    <name type="scientific">Madurella fahalii</name>
    <dbReference type="NCBI Taxonomy" id="1157608"/>
    <lineage>
        <taxon>Eukaryota</taxon>
        <taxon>Fungi</taxon>
        <taxon>Dikarya</taxon>
        <taxon>Ascomycota</taxon>
        <taxon>Pezizomycotina</taxon>
        <taxon>Sordariomycetes</taxon>
        <taxon>Sordariomycetidae</taxon>
        <taxon>Sordariales</taxon>
        <taxon>Sordariales incertae sedis</taxon>
        <taxon>Madurella</taxon>
    </lineage>
</organism>
<dbReference type="RefSeq" id="XP_070916164.1">
    <property type="nucleotide sequence ID" value="XM_071060063.1"/>
</dbReference>
<evidence type="ECO:0000313" key="1">
    <source>
        <dbReference type="EMBL" id="GAB1314433.1"/>
    </source>
</evidence>
<name>A0ABQ0G9I1_9PEZI</name>
<keyword evidence="2" id="KW-1185">Reference proteome</keyword>
<reference evidence="1 2" key="1">
    <citation type="submission" date="2024-09" db="EMBL/GenBank/DDBJ databases">
        <title>Itraconazole resistance in Madurella fahalii resulting from another homologue of gene encoding cytochrome P450 14-alpha sterol demethylase (CYP51).</title>
        <authorList>
            <person name="Yoshioka I."/>
            <person name="Fahal A.H."/>
            <person name="Kaneko S."/>
            <person name="Yaguchi T."/>
        </authorList>
    </citation>
    <scope>NUCLEOTIDE SEQUENCE [LARGE SCALE GENOMIC DNA]</scope>
    <source>
        <strain evidence="1 2">IFM 68171</strain>
    </source>
</reference>
<proteinExistence type="predicted"/>
<accession>A0ABQ0G9I1</accession>
<dbReference type="EMBL" id="BAAFSV010000002">
    <property type="protein sequence ID" value="GAB1314433.1"/>
    <property type="molecule type" value="Genomic_DNA"/>
</dbReference>
<protein>
    <submittedName>
        <fullName evidence="1">Uncharacterized protein</fullName>
    </submittedName>
</protein>
<evidence type="ECO:0000313" key="2">
    <source>
        <dbReference type="Proteomes" id="UP001628179"/>
    </source>
</evidence>
<comment type="caution">
    <text evidence="1">The sequence shown here is derived from an EMBL/GenBank/DDBJ whole genome shotgun (WGS) entry which is preliminary data.</text>
</comment>
<dbReference type="GeneID" id="98175386"/>
<gene>
    <name evidence="1" type="ORF">MFIFM68171_04643</name>
</gene>